<reference evidence="3" key="1">
    <citation type="submission" date="2018-05" db="EMBL/GenBank/DDBJ databases">
        <authorList>
            <person name="Lanie J.A."/>
            <person name="Ng W.-L."/>
            <person name="Kazmierczak K.M."/>
            <person name="Andrzejewski T.M."/>
            <person name="Davidsen T.M."/>
            <person name="Wayne K.J."/>
            <person name="Tettelin H."/>
            <person name="Glass J.I."/>
            <person name="Rusch D."/>
            <person name="Podicherti R."/>
            <person name="Tsui H.-C.T."/>
            <person name="Winkler M.E."/>
        </authorList>
    </citation>
    <scope>NUCLEOTIDE SEQUENCE</scope>
</reference>
<dbReference type="Gene3D" id="3.40.50.720">
    <property type="entry name" value="NAD(P)-binding Rossmann-like Domain"/>
    <property type="match status" value="1"/>
</dbReference>
<dbReference type="Pfam" id="PF13561">
    <property type="entry name" value="adh_short_C2"/>
    <property type="match status" value="1"/>
</dbReference>
<dbReference type="InterPro" id="IPR002347">
    <property type="entry name" value="SDR_fam"/>
</dbReference>
<keyword evidence="2" id="KW-0560">Oxidoreductase</keyword>
<proteinExistence type="inferred from homology"/>
<dbReference type="InterPro" id="IPR036291">
    <property type="entry name" value="NAD(P)-bd_dom_sf"/>
</dbReference>
<name>A0A383F7C5_9ZZZZ</name>
<dbReference type="SUPFAM" id="SSF51735">
    <property type="entry name" value="NAD(P)-binding Rossmann-fold domains"/>
    <property type="match status" value="1"/>
</dbReference>
<gene>
    <name evidence="3" type="ORF">METZ01_LOCUS517387</name>
</gene>
<evidence type="ECO:0000313" key="3">
    <source>
        <dbReference type="EMBL" id="SVE64533.1"/>
    </source>
</evidence>
<dbReference type="PANTHER" id="PTHR24321:SF8">
    <property type="entry name" value="ESTRADIOL 17-BETA-DEHYDROGENASE 8-RELATED"/>
    <property type="match status" value="1"/>
</dbReference>
<dbReference type="EMBL" id="UINC01231823">
    <property type="protein sequence ID" value="SVE64533.1"/>
    <property type="molecule type" value="Genomic_DNA"/>
</dbReference>
<dbReference type="PRINTS" id="PR00080">
    <property type="entry name" value="SDRFAMILY"/>
</dbReference>
<evidence type="ECO:0008006" key="4">
    <source>
        <dbReference type="Google" id="ProtNLM"/>
    </source>
</evidence>
<evidence type="ECO:0000256" key="2">
    <source>
        <dbReference type="ARBA" id="ARBA00023002"/>
    </source>
</evidence>
<dbReference type="CDD" id="cd05233">
    <property type="entry name" value="SDR_c"/>
    <property type="match status" value="1"/>
</dbReference>
<accession>A0A383F7C5</accession>
<organism evidence="3">
    <name type="scientific">marine metagenome</name>
    <dbReference type="NCBI Taxonomy" id="408172"/>
    <lineage>
        <taxon>unclassified sequences</taxon>
        <taxon>metagenomes</taxon>
        <taxon>ecological metagenomes</taxon>
    </lineage>
</organism>
<sequence>MRKAGDGRIINVSSGTVPQGAPGFMHYVTSKAAIVGMTRVMARELGNDNINVNAVMPGYTETEVEHASMDDEGRKAIQNMRILKRRGTPDDLIGTVMFLASPASSFITGQSVACCGGEVML</sequence>
<dbReference type="InterPro" id="IPR020904">
    <property type="entry name" value="Sc_DH/Rdtase_CS"/>
</dbReference>
<protein>
    <recommendedName>
        <fullName evidence="4">SDR family oxidoreductase</fullName>
    </recommendedName>
</protein>
<dbReference type="GO" id="GO:0016491">
    <property type="term" value="F:oxidoreductase activity"/>
    <property type="evidence" value="ECO:0007669"/>
    <property type="project" value="UniProtKB-KW"/>
</dbReference>
<evidence type="ECO:0000256" key="1">
    <source>
        <dbReference type="ARBA" id="ARBA00006484"/>
    </source>
</evidence>
<dbReference type="PROSITE" id="PS00061">
    <property type="entry name" value="ADH_SHORT"/>
    <property type="match status" value="1"/>
</dbReference>
<comment type="similarity">
    <text evidence="1">Belongs to the short-chain dehydrogenases/reductases (SDR) family.</text>
</comment>
<dbReference type="PANTHER" id="PTHR24321">
    <property type="entry name" value="DEHYDROGENASES, SHORT CHAIN"/>
    <property type="match status" value="1"/>
</dbReference>
<dbReference type="AlphaFoldDB" id="A0A383F7C5"/>
<dbReference type="PRINTS" id="PR00081">
    <property type="entry name" value="GDHRDH"/>
</dbReference>